<comment type="caution">
    <text evidence="2">The sequence shown here is derived from an EMBL/GenBank/DDBJ whole genome shotgun (WGS) entry which is preliminary data.</text>
</comment>
<dbReference type="Gene3D" id="2.40.50.100">
    <property type="match status" value="1"/>
</dbReference>
<accession>A0ABP3FIM6</accession>
<dbReference type="EMBL" id="BAAAFR010000002">
    <property type="protein sequence ID" value="GAA0317053.1"/>
    <property type="molecule type" value="Genomic_DNA"/>
</dbReference>
<reference evidence="3" key="1">
    <citation type="journal article" date="2019" name="Int. J. Syst. Evol. Microbiol.">
        <title>The Global Catalogue of Microorganisms (GCM) 10K type strain sequencing project: providing services to taxonomists for standard genome sequencing and annotation.</title>
        <authorList>
            <consortium name="The Broad Institute Genomics Platform"/>
            <consortium name="The Broad Institute Genome Sequencing Center for Infectious Disease"/>
            <person name="Wu L."/>
            <person name="Ma J."/>
        </authorList>
    </citation>
    <scope>NUCLEOTIDE SEQUENCE [LARGE SCALE GENOMIC DNA]</scope>
    <source>
        <strain evidence="3">JCM 16343</strain>
    </source>
</reference>
<evidence type="ECO:0008006" key="4">
    <source>
        <dbReference type="Google" id="ProtNLM"/>
    </source>
</evidence>
<dbReference type="SUPFAM" id="SSF111369">
    <property type="entry name" value="HlyD-like secretion proteins"/>
    <property type="match status" value="1"/>
</dbReference>
<dbReference type="PANTHER" id="PTHR30469">
    <property type="entry name" value="MULTIDRUG RESISTANCE PROTEIN MDTA"/>
    <property type="match status" value="1"/>
</dbReference>
<protein>
    <recommendedName>
        <fullName evidence="4">HlyD family efflux transporter periplasmic adaptor subunit</fullName>
    </recommendedName>
</protein>
<evidence type="ECO:0000256" key="1">
    <source>
        <dbReference type="SAM" id="MobiDB-lite"/>
    </source>
</evidence>
<proteinExistence type="predicted"/>
<name>A0ABP3FIM6_9GAMM</name>
<sequence length="365" mass="39566">MVLILKRKWWLLLVLGLGACQPQNPSDAREGGETSADDTPIVVNEDSVAMASDDILSIKSSRYQPSLGLQGTLEPINQIIYRAQRAAEVTQILVQPEQWVEKDTPLMVLQVKNSAQAEGSQTEAQRAPDGHSEAEIQEQAAESRSPLLADNMSESVAASQKTLLVRAPFAGRVDKLYVEEGASVPADAELLHIADSRTLKFVAAVPLQAKSQLSVGQTVSFSTEQRDEKFTGQISELVASHVPNQLLVAVHVIQKEGEVLPLQSGMAVTGRVNYGQIEVGTIVPERGIHDADLSALKSPPYQPLSPLTANVWIIKQDQRLMRQPVEVIEYDPDTKQYLVAGISNDSLICLADLPIASAGKKVVIS</sequence>
<dbReference type="PROSITE" id="PS51257">
    <property type="entry name" value="PROKAR_LIPOPROTEIN"/>
    <property type="match status" value="1"/>
</dbReference>
<evidence type="ECO:0000313" key="2">
    <source>
        <dbReference type="EMBL" id="GAA0317053.1"/>
    </source>
</evidence>
<keyword evidence="3" id="KW-1185">Reference proteome</keyword>
<gene>
    <name evidence="2" type="ORF">GCM10009129_13120</name>
</gene>
<dbReference type="Proteomes" id="UP001501787">
    <property type="component" value="Unassembled WGS sequence"/>
</dbReference>
<feature type="region of interest" description="Disordered" evidence="1">
    <location>
        <begin position="114"/>
        <end position="135"/>
    </location>
</feature>
<organism evidence="2 3">
    <name type="scientific">Psychrobacter aestuarii</name>
    <dbReference type="NCBI Taxonomy" id="556327"/>
    <lineage>
        <taxon>Bacteria</taxon>
        <taxon>Pseudomonadati</taxon>
        <taxon>Pseudomonadota</taxon>
        <taxon>Gammaproteobacteria</taxon>
        <taxon>Moraxellales</taxon>
        <taxon>Moraxellaceae</taxon>
        <taxon>Psychrobacter</taxon>
    </lineage>
</organism>
<evidence type="ECO:0000313" key="3">
    <source>
        <dbReference type="Proteomes" id="UP001501787"/>
    </source>
</evidence>
<feature type="compositionally biased region" description="Polar residues" evidence="1">
    <location>
        <begin position="114"/>
        <end position="124"/>
    </location>
</feature>
<dbReference type="PANTHER" id="PTHR30469:SF11">
    <property type="entry name" value="BLL4320 PROTEIN"/>
    <property type="match status" value="1"/>
</dbReference>